<dbReference type="PANTHER" id="PTHR19139">
    <property type="entry name" value="AQUAPORIN TRANSPORTER"/>
    <property type="match status" value="1"/>
</dbReference>
<dbReference type="EMBL" id="JAAMPI010001708">
    <property type="protein sequence ID" value="KAF4624285.1"/>
    <property type="molecule type" value="Genomic_DNA"/>
</dbReference>
<dbReference type="PRINTS" id="PR00783">
    <property type="entry name" value="MINTRINSICP"/>
</dbReference>
<feature type="transmembrane region" description="Helical" evidence="10">
    <location>
        <begin position="142"/>
        <end position="159"/>
    </location>
</feature>
<name>A0A8H4VXT3_9HELO</name>
<dbReference type="InterPro" id="IPR034294">
    <property type="entry name" value="Aquaporin_transptr"/>
</dbReference>
<evidence type="ECO:0000256" key="9">
    <source>
        <dbReference type="RuleBase" id="RU000477"/>
    </source>
</evidence>
<dbReference type="Gene3D" id="1.20.1080.10">
    <property type="entry name" value="Glycerol uptake facilitator protein"/>
    <property type="match status" value="1"/>
</dbReference>
<feature type="transmembrane region" description="Helical" evidence="10">
    <location>
        <begin position="250"/>
        <end position="270"/>
    </location>
</feature>
<evidence type="ECO:0000313" key="12">
    <source>
        <dbReference type="Proteomes" id="UP000566819"/>
    </source>
</evidence>
<evidence type="ECO:0000256" key="7">
    <source>
        <dbReference type="ARBA" id="ARBA00023136"/>
    </source>
</evidence>
<dbReference type="GO" id="GO:0005886">
    <property type="term" value="C:plasma membrane"/>
    <property type="evidence" value="ECO:0007669"/>
    <property type="project" value="TreeGrafter"/>
</dbReference>
<evidence type="ECO:0000256" key="8">
    <source>
        <dbReference type="ARBA" id="ARBA00034651"/>
    </source>
</evidence>
<evidence type="ECO:0000256" key="4">
    <source>
        <dbReference type="ARBA" id="ARBA00022692"/>
    </source>
</evidence>
<keyword evidence="3 9" id="KW-0813">Transport</keyword>
<organism evidence="11 12">
    <name type="scientific">Cudoniella acicularis</name>
    <dbReference type="NCBI Taxonomy" id="354080"/>
    <lineage>
        <taxon>Eukaryota</taxon>
        <taxon>Fungi</taxon>
        <taxon>Dikarya</taxon>
        <taxon>Ascomycota</taxon>
        <taxon>Pezizomycotina</taxon>
        <taxon>Leotiomycetes</taxon>
        <taxon>Helotiales</taxon>
        <taxon>Tricladiaceae</taxon>
        <taxon>Cudoniella</taxon>
    </lineage>
</organism>
<evidence type="ECO:0000256" key="10">
    <source>
        <dbReference type="SAM" id="Phobius"/>
    </source>
</evidence>
<feature type="transmembrane region" description="Helical" evidence="10">
    <location>
        <begin position="179"/>
        <end position="198"/>
    </location>
</feature>
<keyword evidence="12" id="KW-1185">Reference proteome</keyword>
<accession>A0A8H4VXT3</accession>
<evidence type="ECO:0000313" key="11">
    <source>
        <dbReference type="EMBL" id="KAF4624285.1"/>
    </source>
</evidence>
<dbReference type="SUPFAM" id="SSF81338">
    <property type="entry name" value="Aquaporin-like"/>
    <property type="match status" value="1"/>
</dbReference>
<feature type="transmembrane region" description="Helical" evidence="10">
    <location>
        <begin position="44"/>
        <end position="65"/>
    </location>
</feature>
<dbReference type="InterPro" id="IPR023271">
    <property type="entry name" value="Aquaporin-like"/>
</dbReference>
<keyword evidence="5" id="KW-0677">Repeat</keyword>
<feature type="transmembrane region" description="Helical" evidence="10">
    <location>
        <begin position="205"/>
        <end position="225"/>
    </location>
</feature>
<dbReference type="AlphaFoldDB" id="A0A8H4VXT3"/>
<gene>
    <name evidence="11" type="ORF">G7Y89_g13889</name>
</gene>
<dbReference type="InterPro" id="IPR000425">
    <property type="entry name" value="MIP"/>
</dbReference>
<feature type="transmembrane region" description="Helical" evidence="10">
    <location>
        <begin position="117"/>
        <end position="135"/>
    </location>
</feature>
<dbReference type="PANTHER" id="PTHR19139:SF283">
    <property type="entry name" value="AQUAPORIN"/>
    <property type="match status" value="1"/>
</dbReference>
<evidence type="ECO:0000256" key="5">
    <source>
        <dbReference type="ARBA" id="ARBA00022737"/>
    </source>
</evidence>
<keyword evidence="7 10" id="KW-0472">Membrane</keyword>
<proteinExistence type="inferred from homology"/>
<evidence type="ECO:0000256" key="3">
    <source>
        <dbReference type="ARBA" id="ARBA00022448"/>
    </source>
</evidence>
<comment type="subcellular location">
    <subcellularLocation>
        <location evidence="1">Membrane</location>
        <topology evidence="1">Multi-pass membrane protein</topology>
    </subcellularLocation>
</comment>
<dbReference type="OrthoDB" id="3222at2759"/>
<comment type="caution">
    <text evidence="11">The sequence shown here is derived from an EMBL/GenBank/DDBJ whole genome shotgun (WGS) entry which is preliminary data.</text>
</comment>
<evidence type="ECO:0000256" key="6">
    <source>
        <dbReference type="ARBA" id="ARBA00022989"/>
    </source>
</evidence>
<dbReference type="FunFam" id="1.20.1080.10:FF:000014">
    <property type="entry name" value="Aquaporin 1"/>
    <property type="match status" value="1"/>
</dbReference>
<sequence>MDLLERVPTMNINRHSTVLSKADPLKHAFRDIFGSLPEGARGHVVAVIGELIGTIFFIFFAFAGGEAGAASTNKKEGAGASTGTDSKSPQLLLYIAVSAGFSLVVFASTFFRISGALFNPVVSLGMALIGAITWARCALLSVAQIVGTIAAAYMVEALFDGGLHVATELGGGISPAQGVVIEMLLTSQLVFTIFMLAAEKHTGTYLAPIGIGLSLFIGELVGVFWTGGSLNPARSLAPCIVNRSFTSYHWIYWVGPIAGTVLAVLLYKLVKALEYEAVNGEHHDPALPRINRKASSVIPLASIHTPDTASITLVSAKVSDIYTFHSLTAGAFAALPKSLGKSNVEWALLKKIDWIGVLLSPSSLGLMSYVMAIAGKNRDTWTYASPIVPASLSAILGAMFFF</sequence>
<comment type="similarity">
    <text evidence="2 9">Belongs to the MIP/aquaporin (TC 1.A.8) family.</text>
</comment>
<feature type="transmembrane region" description="Helical" evidence="10">
    <location>
        <begin position="381"/>
        <end position="401"/>
    </location>
</feature>
<comment type="catalytic activity">
    <reaction evidence="8">
        <text>H2O(in) = H2O(out)</text>
        <dbReference type="Rhea" id="RHEA:29667"/>
        <dbReference type="ChEBI" id="CHEBI:15377"/>
    </reaction>
</comment>
<feature type="transmembrane region" description="Helical" evidence="10">
    <location>
        <begin position="91"/>
        <end position="111"/>
    </location>
</feature>
<evidence type="ECO:0008006" key="13">
    <source>
        <dbReference type="Google" id="ProtNLM"/>
    </source>
</evidence>
<dbReference type="Pfam" id="PF00230">
    <property type="entry name" value="MIP"/>
    <property type="match status" value="1"/>
</dbReference>
<dbReference type="GO" id="GO:0015250">
    <property type="term" value="F:water channel activity"/>
    <property type="evidence" value="ECO:0007669"/>
    <property type="project" value="TreeGrafter"/>
</dbReference>
<protein>
    <recommendedName>
        <fullName evidence="13">Aquaporin</fullName>
    </recommendedName>
</protein>
<keyword evidence="4 9" id="KW-0812">Transmembrane</keyword>
<evidence type="ECO:0000256" key="1">
    <source>
        <dbReference type="ARBA" id="ARBA00004141"/>
    </source>
</evidence>
<reference evidence="11 12" key="1">
    <citation type="submission" date="2020-03" db="EMBL/GenBank/DDBJ databases">
        <title>Draft Genome Sequence of Cudoniella acicularis.</title>
        <authorList>
            <person name="Buettner E."/>
            <person name="Kellner H."/>
        </authorList>
    </citation>
    <scope>NUCLEOTIDE SEQUENCE [LARGE SCALE GENOMIC DNA]</scope>
    <source>
        <strain evidence="11 12">DSM 108380</strain>
    </source>
</reference>
<dbReference type="Proteomes" id="UP000566819">
    <property type="component" value="Unassembled WGS sequence"/>
</dbReference>
<evidence type="ECO:0000256" key="2">
    <source>
        <dbReference type="ARBA" id="ARBA00006175"/>
    </source>
</evidence>
<keyword evidence="6 10" id="KW-1133">Transmembrane helix</keyword>